<evidence type="ECO:0000313" key="4">
    <source>
        <dbReference type="Proteomes" id="UP000609531"/>
    </source>
</evidence>
<sequence length="536" mass="57304">MSERLHPQEAARARQTPVPWGDFWRVFPLLALVPIGILWLYADWISERRYGDLLRAERIAVSMQVAAVSRGLRDVSVGVCTLAEQNELGAYLESPDPKMLAAIANEYRSVARHGALVSDVHLLDKSGSQLVHVLRMGAGEEPRVMSTDELQQLSDAFYDDVASAKRTGELFVSPLKRDADGKGVTIRFGTPVFSEDGGDKAMVVIGYNAAPILDSAAAAGAASLGVPIIMDSDGMLLITPDIDGGIGFGDPADPAHGLALGLPDEWRTMANTDIGSVRTEAGLFTFEAYRPLADLKGCEGDPANAAGADGERYRWVVASHVPDPVLDDIREDAYITAAAIGAPILLLLAVATRTVGVIVGNRRIYRAELEAMARRDALTGLANRIAFEEALTEACQRAEDEATRFAVIFMDLDGFKGVNDALGHFAGDLVLRRIARLLSENCRDGDTAARVGGDEFVVLMPGADHQGAHGFAERVKDRVIAAGSPERPIGVSIGIAIWPDDGGDAETIVVRADQAMYEAKRAGKNTIRHASATGVA</sequence>
<dbReference type="InterPro" id="IPR000160">
    <property type="entry name" value="GGDEF_dom"/>
</dbReference>
<evidence type="ECO:0000256" key="1">
    <source>
        <dbReference type="SAM" id="Phobius"/>
    </source>
</evidence>
<dbReference type="SUPFAM" id="SSF103190">
    <property type="entry name" value="Sensory domain-like"/>
    <property type="match status" value="2"/>
</dbReference>
<dbReference type="SMART" id="SM00267">
    <property type="entry name" value="GGDEF"/>
    <property type="match status" value="1"/>
</dbReference>
<name>A0A934MH79_9HYPH</name>
<feature type="domain" description="GGDEF" evidence="2">
    <location>
        <begin position="403"/>
        <end position="532"/>
    </location>
</feature>
<dbReference type="CDD" id="cd01949">
    <property type="entry name" value="GGDEF"/>
    <property type="match status" value="1"/>
</dbReference>
<evidence type="ECO:0000259" key="2">
    <source>
        <dbReference type="PROSITE" id="PS50887"/>
    </source>
</evidence>
<dbReference type="Gene3D" id="3.30.450.20">
    <property type="entry name" value="PAS domain"/>
    <property type="match status" value="1"/>
</dbReference>
<dbReference type="SUPFAM" id="SSF55073">
    <property type="entry name" value="Nucleotide cyclase"/>
    <property type="match status" value="1"/>
</dbReference>
<dbReference type="PANTHER" id="PTHR46663:SF4">
    <property type="entry name" value="DIGUANYLATE CYCLASE DGCT-RELATED"/>
    <property type="match status" value="1"/>
</dbReference>
<dbReference type="Gene3D" id="3.30.70.270">
    <property type="match status" value="1"/>
</dbReference>
<keyword evidence="1" id="KW-0472">Membrane</keyword>
<gene>
    <name evidence="3" type="ORF">JCR33_08800</name>
</gene>
<keyword evidence="4" id="KW-1185">Reference proteome</keyword>
<proteinExistence type="predicted"/>
<evidence type="ECO:0000313" key="3">
    <source>
        <dbReference type="EMBL" id="MBJ3775781.1"/>
    </source>
</evidence>
<dbReference type="RefSeq" id="WP_198881679.1">
    <property type="nucleotide sequence ID" value="NZ_JAEKJA010000006.1"/>
</dbReference>
<keyword evidence="1" id="KW-1133">Transmembrane helix</keyword>
<feature type="transmembrane region" description="Helical" evidence="1">
    <location>
        <begin position="23"/>
        <end position="42"/>
    </location>
</feature>
<dbReference type="InterPro" id="IPR043128">
    <property type="entry name" value="Rev_trsase/Diguanyl_cyclase"/>
</dbReference>
<dbReference type="InterPro" id="IPR029151">
    <property type="entry name" value="Sensor-like_sf"/>
</dbReference>
<comment type="caution">
    <text evidence="3">The sequence shown here is derived from an EMBL/GenBank/DDBJ whole genome shotgun (WGS) entry which is preliminary data.</text>
</comment>
<dbReference type="InterPro" id="IPR029787">
    <property type="entry name" value="Nucleotide_cyclase"/>
</dbReference>
<accession>A0A934MH79</accession>
<dbReference type="PANTHER" id="PTHR46663">
    <property type="entry name" value="DIGUANYLATE CYCLASE DGCT-RELATED"/>
    <property type="match status" value="1"/>
</dbReference>
<dbReference type="Pfam" id="PF00990">
    <property type="entry name" value="GGDEF"/>
    <property type="match status" value="1"/>
</dbReference>
<dbReference type="NCBIfam" id="TIGR00254">
    <property type="entry name" value="GGDEF"/>
    <property type="match status" value="1"/>
</dbReference>
<dbReference type="Proteomes" id="UP000609531">
    <property type="component" value="Unassembled WGS sequence"/>
</dbReference>
<dbReference type="PROSITE" id="PS50887">
    <property type="entry name" value="GGDEF"/>
    <property type="match status" value="1"/>
</dbReference>
<dbReference type="InterPro" id="IPR052163">
    <property type="entry name" value="DGC-Regulatory_Protein"/>
</dbReference>
<dbReference type="GO" id="GO:0003824">
    <property type="term" value="F:catalytic activity"/>
    <property type="evidence" value="ECO:0007669"/>
    <property type="project" value="UniProtKB-ARBA"/>
</dbReference>
<dbReference type="EMBL" id="JAEKJA010000006">
    <property type="protein sequence ID" value="MBJ3775781.1"/>
    <property type="molecule type" value="Genomic_DNA"/>
</dbReference>
<keyword evidence="1" id="KW-0812">Transmembrane</keyword>
<dbReference type="AlphaFoldDB" id="A0A934MH79"/>
<organism evidence="3 4">
    <name type="scientific">Acuticoccus mangrovi</name>
    <dbReference type="NCBI Taxonomy" id="2796142"/>
    <lineage>
        <taxon>Bacteria</taxon>
        <taxon>Pseudomonadati</taxon>
        <taxon>Pseudomonadota</taxon>
        <taxon>Alphaproteobacteria</taxon>
        <taxon>Hyphomicrobiales</taxon>
        <taxon>Amorphaceae</taxon>
        <taxon>Acuticoccus</taxon>
    </lineage>
</organism>
<reference evidence="3" key="1">
    <citation type="submission" date="2020-12" db="EMBL/GenBank/DDBJ databases">
        <title>Bacterial taxonomy.</title>
        <authorList>
            <person name="Pan X."/>
        </authorList>
    </citation>
    <scope>NUCLEOTIDE SEQUENCE</scope>
    <source>
        <strain evidence="3">B2012</strain>
    </source>
</reference>
<dbReference type="FunFam" id="3.30.70.270:FF:000001">
    <property type="entry name" value="Diguanylate cyclase domain protein"/>
    <property type="match status" value="1"/>
</dbReference>
<protein>
    <submittedName>
        <fullName evidence="3">GGDEF domain-containing protein</fullName>
    </submittedName>
</protein>